<protein>
    <submittedName>
        <fullName evidence="1">Uncharacterized protein</fullName>
    </submittedName>
</protein>
<name>A0A7R8VBR1_TIMDO</name>
<proteinExistence type="predicted"/>
<accession>A0A7R8VBR1</accession>
<dbReference type="AlphaFoldDB" id="A0A7R8VBR1"/>
<reference evidence="1" key="1">
    <citation type="submission" date="2020-11" db="EMBL/GenBank/DDBJ databases">
        <authorList>
            <person name="Tran Van P."/>
        </authorList>
    </citation>
    <scope>NUCLEOTIDE SEQUENCE</scope>
</reference>
<organism evidence="1">
    <name type="scientific">Timema douglasi</name>
    <name type="common">Walking stick</name>
    <dbReference type="NCBI Taxonomy" id="61478"/>
    <lineage>
        <taxon>Eukaryota</taxon>
        <taxon>Metazoa</taxon>
        <taxon>Ecdysozoa</taxon>
        <taxon>Arthropoda</taxon>
        <taxon>Hexapoda</taxon>
        <taxon>Insecta</taxon>
        <taxon>Pterygota</taxon>
        <taxon>Neoptera</taxon>
        <taxon>Polyneoptera</taxon>
        <taxon>Phasmatodea</taxon>
        <taxon>Timematodea</taxon>
        <taxon>Timematoidea</taxon>
        <taxon>Timematidae</taxon>
        <taxon>Timema</taxon>
    </lineage>
</organism>
<gene>
    <name evidence="1" type="ORF">TDIB3V08_LOCUS1841</name>
</gene>
<sequence>MPVVTRTEALGSSGLPDDKDIRVNQLDNNHLTCIDEMAIRGFGDLEVLFRSLHGAHLARRCLSRVVLTDAVLDLPRQVRKLIPYRPETFLRTGSYDV</sequence>
<dbReference type="EMBL" id="OA564759">
    <property type="protein sequence ID" value="CAD7195457.1"/>
    <property type="molecule type" value="Genomic_DNA"/>
</dbReference>
<evidence type="ECO:0000313" key="1">
    <source>
        <dbReference type="EMBL" id="CAD7195457.1"/>
    </source>
</evidence>